<dbReference type="EMBL" id="CP025958">
    <property type="protein sequence ID" value="AWM42524.1"/>
    <property type="molecule type" value="Genomic_DNA"/>
</dbReference>
<organism evidence="2 3">
    <name type="scientific">Gemmata obscuriglobus</name>
    <dbReference type="NCBI Taxonomy" id="114"/>
    <lineage>
        <taxon>Bacteria</taxon>
        <taxon>Pseudomonadati</taxon>
        <taxon>Planctomycetota</taxon>
        <taxon>Planctomycetia</taxon>
        <taxon>Gemmatales</taxon>
        <taxon>Gemmataceae</taxon>
        <taxon>Gemmata</taxon>
    </lineage>
</organism>
<reference evidence="2 3" key="1">
    <citation type="submission" date="2018-01" db="EMBL/GenBank/DDBJ databases">
        <title>G. obscuriglobus.</title>
        <authorList>
            <person name="Franke J."/>
            <person name="Blomberg W."/>
            <person name="Selmecki A."/>
        </authorList>
    </citation>
    <scope>NUCLEOTIDE SEQUENCE [LARGE SCALE GENOMIC DNA]</scope>
    <source>
        <strain evidence="2 3">DSM 5831</strain>
    </source>
</reference>
<name>A0A2Z3HL27_9BACT</name>
<dbReference type="KEGG" id="gog:C1280_35345"/>
<gene>
    <name evidence="2" type="ORF">C1280_35345</name>
</gene>
<sequence length="374" mass="39917">MREWTAEPLRGAKPNRTAGTIDGVLICGTSSANGRDYPVAVLKRDCAKYEGRPVNCDHSRESTVERRLGWFTNVRPGPDGRPRGTLNLLKSHPMYERVMEAAERNPALFGFSHVALCDTRPGTGGREMVEAIRSVESIDLVAQPATTKGLFEGTAVKTTLRAVIDRLRGRLVESRQRAARKLLLVAEDDAAMGGLMDSPVDEPAGDADPSEGITAAFNQACMGLVQQGLDDPAKAKEVLGKLKEMFAAHAKVNTDGTPNKDGDPETGGGDDGDDTTPESRRPASNAISEALDVCDSIGYRPDRADLDTIAAAPKERRKAVAERLKKASGAPADVPERPSSAGRGRITTEAITPPKKATEGAPPSDPKEFAAWIA</sequence>
<feature type="region of interest" description="Disordered" evidence="1">
    <location>
        <begin position="250"/>
        <end position="286"/>
    </location>
</feature>
<dbReference type="AlphaFoldDB" id="A0A2Z3HL27"/>
<proteinExistence type="predicted"/>
<evidence type="ECO:0000313" key="2">
    <source>
        <dbReference type="EMBL" id="AWM42524.1"/>
    </source>
</evidence>
<feature type="region of interest" description="Disordered" evidence="1">
    <location>
        <begin position="320"/>
        <end position="374"/>
    </location>
</feature>
<feature type="compositionally biased region" description="Acidic residues" evidence="1">
    <location>
        <begin position="199"/>
        <end position="209"/>
    </location>
</feature>
<accession>A0A2Z3HL27</accession>
<evidence type="ECO:0000256" key="1">
    <source>
        <dbReference type="SAM" id="MobiDB-lite"/>
    </source>
</evidence>
<protein>
    <submittedName>
        <fullName evidence="2">Uncharacterized protein</fullName>
    </submittedName>
</protein>
<feature type="region of interest" description="Disordered" evidence="1">
    <location>
        <begin position="193"/>
        <end position="212"/>
    </location>
</feature>
<dbReference type="OrthoDB" id="291901at2"/>
<dbReference type="Proteomes" id="UP000245802">
    <property type="component" value="Chromosome"/>
</dbReference>
<evidence type="ECO:0000313" key="3">
    <source>
        <dbReference type="Proteomes" id="UP000245802"/>
    </source>
</evidence>
<keyword evidence="3" id="KW-1185">Reference proteome</keyword>